<evidence type="ECO:0000259" key="3">
    <source>
        <dbReference type="PROSITE" id="PS50887"/>
    </source>
</evidence>
<dbReference type="NCBIfam" id="TIGR00254">
    <property type="entry name" value="GGDEF"/>
    <property type="match status" value="1"/>
</dbReference>
<dbReference type="Gene3D" id="3.30.70.270">
    <property type="match status" value="1"/>
</dbReference>
<name>A0A7C1B0X3_9BACT</name>
<sequence>MGHRGPFLSSNFLLDHVMIWRVPEPAIPKRCSLYRVYLKLRSENKKLRNLAIVDPLTGLYNVRHFVSVLRSEMERAKRTGAPLSLIILDIDYFKSVNDRYGHPTGDMILKSIAAVLKDLVRLTDTVCRYGGEEFIIILPGTSIQQAVKVAERIRKAIQDKLVKVGTNDIRVTASFGIATFLGDKNESVQSFIDRADQCLLKAKRLGRNQVVSEALPPDTQMTPEEKRALFAAFSDRQH</sequence>
<protein>
    <recommendedName>
        <fullName evidence="1">diguanylate cyclase</fullName>
        <ecNumber evidence="1">2.7.7.65</ecNumber>
    </recommendedName>
</protein>
<gene>
    <name evidence="4" type="ORF">ENG14_04995</name>
</gene>
<proteinExistence type="predicted"/>
<dbReference type="GO" id="GO:0052621">
    <property type="term" value="F:diguanylate cyclase activity"/>
    <property type="evidence" value="ECO:0007669"/>
    <property type="project" value="UniProtKB-EC"/>
</dbReference>
<dbReference type="InterPro" id="IPR050469">
    <property type="entry name" value="Diguanylate_Cyclase"/>
</dbReference>
<dbReference type="Proteomes" id="UP000886355">
    <property type="component" value="Unassembled WGS sequence"/>
</dbReference>
<comment type="caution">
    <text evidence="4">The sequence shown here is derived from an EMBL/GenBank/DDBJ whole genome shotgun (WGS) entry which is preliminary data.</text>
</comment>
<organism evidence="4">
    <name type="scientific">Thermodesulforhabdus norvegica</name>
    <dbReference type="NCBI Taxonomy" id="39841"/>
    <lineage>
        <taxon>Bacteria</taxon>
        <taxon>Pseudomonadati</taxon>
        <taxon>Thermodesulfobacteriota</taxon>
        <taxon>Syntrophobacteria</taxon>
        <taxon>Syntrophobacterales</taxon>
        <taxon>Thermodesulforhabdaceae</taxon>
        <taxon>Thermodesulforhabdus</taxon>
    </lineage>
</organism>
<dbReference type="GO" id="GO:0043709">
    <property type="term" value="P:cell adhesion involved in single-species biofilm formation"/>
    <property type="evidence" value="ECO:0007669"/>
    <property type="project" value="TreeGrafter"/>
</dbReference>
<dbReference type="GO" id="GO:0005886">
    <property type="term" value="C:plasma membrane"/>
    <property type="evidence" value="ECO:0007669"/>
    <property type="project" value="TreeGrafter"/>
</dbReference>
<dbReference type="PANTHER" id="PTHR45138">
    <property type="entry name" value="REGULATORY COMPONENTS OF SENSORY TRANSDUCTION SYSTEM"/>
    <property type="match status" value="1"/>
</dbReference>
<dbReference type="EC" id="2.7.7.65" evidence="1"/>
<dbReference type="InterPro" id="IPR043128">
    <property type="entry name" value="Rev_trsase/Diguanyl_cyclase"/>
</dbReference>
<evidence type="ECO:0000256" key="2">
    <source>
        <dbReference type="ARBA" id="ARBA00034247"/>
    </source>
</evidence>
<dbReference type="PROSITE" id="PS50887">
    <property type="entry name" value="GGDEF"/>
    <property type="match status" value="1"/>
</dbReference>
<evidence type="ECO:0000313" key="4">
    <source>
        <dbReference type="EMBL" id="HDL90240.1"/>
    </source>
</evidence>
<dbReference type="AlphaFoldDB" id="A0A7C1B0X3"/>
<dbReference type="PANTHER" id="PTHR45138:SF9">
    <property type="entry name" value="DIGUANYLATE CYCLASE DGCM-RELATED"/>
    <property type="match status" value="1"/>
</dbReference>
<dbReference type="InterPro" id="IPR029787">
    <property type="entry name" value="Nucleotide_cyclase"/>
</dbReference>
<accession>A0A7C1B0X3</accession>
<dbReference type="SMART" id="SM00267">
    <property type="entry name" value="GGDEF"/>
    <property type="match status" value="1"/>
</dbReference>
<dbReference type="Pfam" id="PF00990">
    <property type="entry name" value="GGDEF"/>
    <property type="match status" value="1"/>
</dbReference>
<dbReference type="CDD" id="cd01949">
    <property type="entry name" value="GGDEF"/>
    <property type="match status" value="1"/>
</dbReference>
<dbReference type="InterPro" id="IPR000160">
    <property type="entry name" value="GGDEF_dom"/>
</dbReference>
<comment type="catalytic activity">
    <reaction evidence="2">
        <text>2 GTP = 3',3'-c-di-GMP + 2 diphosphate</text>
        <dbReference type="Rhea" id="RHEA:24898"/>
        <dbReference type="ChEBI" id="CHEBI:33019"/>
        <dbReference type="ChEBI" id="CHEBI:37565"/>
        <dbReference type="ChEBI" id="CHEBI:58805"/>
        <dbReference type="EC" id="2.7.7.65"/>
    </reaction>
</comment>
<dbReference type="SUPFAM" id="SSF55073">
    <property type="entry name" value="Nucleotide cyclase"/>
    <property type="match status" value="1"/>
</dbReference>
<reference evidence="4" key="1">
    <citation type="journal article" date="2020" name="mSystems">
        <title>Genome- and Community-Level Interaction Insights into Carbon Utilization and Element Cycling Functions of Hydrothermarchaeota in Hydrothermal Sediment.</title>
        <authorList>
            <person name="Zhou Z."/>
            <person name="Liu Y."/>
            <person name="Xu W."/>
            <person name="Pan J."/>
            <person name="Luo Z.H."/>
            <person name="Li M."/>
        </authorList>
    </citation>
    <scope>NUCLEOTIDE SEQUENCE [LARGE SCALE GENOMIC DNA]</scope>
    <source>
        <strain evidence="4">HyVt-19</strain>
    </source>
</reference>
<evidence type="ECO:0000256" key="1">
    <source>
        <dbReference type="ARBA" id="ARBA00012528"/>
    </source>
</evidence>
<dbReference type="FunFam" id="3.30.70.270:FF:000001">
    <property type="entry name" value="Diguanylate cyclase domain protein"/>
    <property type="match status" value="1"/>
</dbReference>
<dbReference type="GO" id="GO:1902201">
    <property type="term" value="P:negative regulation of bacterial-type flagellum-dependent cell motility"/>
    <property type="evidence" value="ECO:0007669"/>
    <property type="project" value="TreeGrafter"/>
</dbReference>
<dbReference type="EMBL" id="DQZW01000237">
    <property type="protein sequence ID" value="HDL90240.1"/>
    <property type="molecule type" value="Genomic_DNA"/>
</dbReference>
<feature type="domain" description="GGDEF" evidence="3">
    <location>
        <begin position="81"/>
        <end position="215"/>
    </location>
</feature>